<evidence type="ECO:0000259" key="8">
    <source>
        <dbReference type="PROSITE" id="PS50262"/>
    </source>
</evidence>
<evidence type="ECO:0000256" key="6">
    <source>
        <dbReference type="SAM" id="Phobius"/>
    </source>
</evidence>
<dbReference type="RefSeq" id="XP_064665461.1">
    <property type="nucleotide sequence ID" value="XM_064812346.1"/>
</dbReference>
<dbReference type="InterPro" id="IPR022343">
    <property type="entry name" value="GCR1-cAMP_receptor"/>
</dbReference>
<dbReference type="PANTHER" id="PTHR23112:SF0">
    <property type="entry name" value="TRANSMEMBRANE PROTEIN 116"/>
    <property type="match status" value="1"/>
</dbReference>
<dbReference type="GeneID" id="89936471"/>
<evidence type="ECO:0000256" key="3">
    <source>
        <dbReference type="ARBA" id="ARBA00022989"/>
    </source>
</evidence>
<feature type="compositionally biased region" description="Polar residues" evidence="5">
    <location>
        <begin position="354"/>
        <end position="386"/>
    </location>
</feature>
<gene>
    <name evidence="9" type="ORF">N656DRAFT_719185</name>
</gene>
<evidence type="ECO:0000256" key="5">
    <source>
        <dbReference type="SAM" id="MobiDB-lite"/>
    </source>
</evidence>
<dbReference type="CDD" id="cd00637">
    <property type="entry name" value="7tm_classA_rhodopsin-like"/>
    <property type="match status" value="1"/>
</dbReference>
<dbReference type="Gene3D" id="1.20.1070.10">
    <property type="entry name" value="Rhodopsin 7-helix transmembrane proteins"/>
    <property type="match status" value="1"/>
</dbReference>
<feature type="domain" description="G-protein coupled receptors family 1 profile" evidence="8">
    <location>
        <begin position="40"/>
        <end position="266"/>
    </location>
</feature>
<protein>
    <recommendedName>
        <fullName evidence="11">G-protein coupled receptors family 2 profile 2 domain-containing protein</fullName>
    </recommendedName>
</protein>
<dbReference type="GO" id="GO:0005886">
    <property type="term" value="C:plasma membrane"/>
    <property type="evidence" value="ECO:0007669"/>
    <property type="project" value="TreeGrafter"/>
</dbReference>
<evidence type="ECO:0000256" key="4">
    <source>
        <dbReference type="ARBA" id="ARBA00023136"/>
    </source>
</evidence>
<dbReference type="Proteomes" id="UP001302812">
    <property type="component" value="Unassembled WGS sequence"/>
</dbReference>
<name>A0AAN6T878_9PEZI</name>
<keyword evidence="10" id="KW-1185">Reference proteome</keyword>
<accession>A0AAN6T878</accession>
<evidence type="ECO:0008006" key="11">
    <source>
        <dbReference type="Google" id="ProtNLM"/>
    </source>
</evidence>
<keyword evidence="4 6" id="KW-0472">Membrane</keyword>
<dbReference type="GO" id="GO:0007189">
    <property type="term" value="P:adenylate cyclase-activating G protein-coupled receptor signaling pathway"/>
    <property type="evidence" value="ECO:0007669"/>
    <property type="project" value="TreeGrafter"/>
</dbReference>
<comment type="subcellular location">
    <subcellularLocation>
        <location evidence="1">Membrane</location>
        <topology evidence="1">Multi-pass membrane protein</topology>
    </subcellularLocation>
</comment>
<sequence length="445" mass="48697">MTLFHFDIAPRAALAAPTEPYIIQIQSAVIVAASVLSVFGAGWIIASFFVFPNLRSFRHHLILGLAISDCAMAFNFLVSSSMNVAGRWIGAPEQARFCSFNGFMTQVFVIQTDYWVLIIAVCTYFVLADHKRSSSWVQRHVAFIWALPWTLSALWAAIGLGVTGYGDIGAWCWFTSDEVRLLVNFVPRWTIIGVMALMYARLYLLLFHAHRSLVSSTPSGSGSRQLDAGSSGHAEGGVVSARHTRRLKRLARLMLLYPLAYAVVWTLPTAIRIHQTVTGEAAPWQLQTADKACIVLQGFVDAAIYGATESCLSSWRNLLFPRRFPAVNDIGMGAQLDTLSGKRPSRMWNPPHTADQQLASRSSNGDVTRSGNNDSVGSLAVSSTEETAVEGRDRGGTGSSEGTLPIMGIRKTVEIEISTADETAKAAPQMPLKTYFPTPPRDRNP</sequence>
<feature type="transmembrane region" description="Helical" evidence="6">
    <location>
        <begin position="186"/>
        <end position="206"/>
    </location>
</feature>
<feature type="region of interest" description="Disordered" evidence="5">
    <location>
        <begin position="341"/>
        <end position="404"/>
    </location>
</feature>
<feature type="transmembrane region" description="Helical" evidence="6">
    <location>
        <begin position="250"/>
        <end position="268"/>
    </location>
</feature>
<organism evidence="9 10">
    <name type="scientific">Canariomyces notabilis</name>
    <dbReference type="NCBI Taxonomy" id="2074819"/>
    <lineage>
        <taxon>Eukaryota</taxon>
        <taxon>Fungi</taxon>
        <taxon>Dikarya</taxon>
        <taxon>Ascomycota</taxon>
        <taxon>Pezizomycotina</taxon>
        <taxon>Sordariomycetes</taxon>
        <taxon>Sordariomycetidae</taxon>
        <taxon>Sordariales</taxon>
        <taxon>Chaetomiaceae</taxon>
        <taxon>Canariomyces</taxon>
    </lineage>
</organism>
<dbReference type="Pfam" id="PF11710">
    <property type="entry name" value="Git3"/>
    <property type="match status" value="1"/>
</dbReference>
<dbReference type="AlphaFoldDB" id="A0AAN6T878"/>
<evidence type="ECO:0000256" key="2">
    <source>
        <dbReference type="ARBA" id="ARBA00022692"/>
    </source>
</evidence>
<dbReference type="InterPro" id="IPR023041">
    <property type="entry name" value="Glucose_rcpt_Git3-like_N"/>
</dbReference>
<feature type="region of interest" description="Disordered" evidence="5">
    <location>
        <begin position="421"/>
        <end position="445"/>
    </location>
</feature>
<proteinExistence type="predicted"/>
<keyword evidence="3 6" id="KW-1133">Transmembrane helix</keyword>
<dbReference type="Pfam" id="PF11970">
    <property type="entry name" value="GPR_Gpa2_C"/>
    <property type="match status" value="1"/>
</dbReference>
<keyword evidence="2 6" id="KW-0812">Transmembrane</keyword>
<dbReference type="SUPFAM" id="SSF81321">
    <property type="entry name" value="Family A G protein-coupled receptor-like"/>
    <property type="match status" value="1"/>
</dbReference>
<dbReference type="InterPro" id="IPR017981">
    <property type="entry name" value="GPCR_2-like_7TM"/>
</dbReference>
<dbReference type="PROSITE" id="PS50262">
    <property type="entry name" value="G_PROTEIN_RECEP_F1_2"/>
    <property type="match status" value="1"/>
</dbReference>
<feature type="transmembrane region" description="Helical" evidence="6">
    <location>
        <begin position="114"/>
        <end position="130"/>
    </location>
</feature>
<dbReference type="PROSITE" id="PS50261">
    <property type="entry name" value="G_PROTEIN_RECEP_F2_4"/>
    <property type="match status" value="1"/>
</dbReference>
<dbReference type="InterPro" id="IPR017452">
    <property type="entry name" value="GPCR_Rhodpsn_7TM"/>
</dbReference>
<evidence type="ECO:0000313" key="9">
    <source>
        <dbReference type="EMBL" id="KAK4107891.1"/>
    </source>
</evidence>
<feature type="domain" description="G-protein coupled receptors family 2 profile 2" evidence="7">
    <location>
        <begin position="26"/>
        <end position="309"/>
    </location>
</feature>
<comment type="caution">
    <text evidence="9">The sequence shown here is derived from an EMBL/GenBank/DDBJ whole genome shotgun (WGS) entry which is preliminary data.</text>
</comment>
<dbReference type="PANTHER" id="PTHR23112">
    <property type="entry name" value="G PROTEIN-COUPLED RECEPTOR 157-RELATED"/>
    <property type="match status" value="1"/>
</dbReference>
<evidence type="ECO:0000313" key="10">
    <source>
        <dbReference type="Proteomes" id="UP001302812"/>
    </source>
</evidence>
<feature type="transmembrane region" description="Helical" evidence="6">
    <location>
        <begin position="61"/>
        <end position="78"/>
    </location>
</feature>
<dbReference type="PRINTS" id="PR02001">
    <property type="entry name" value="GCR1CAMPR"/>
</dbReference>
<dbReference type="GO" id="GO:0004930">
    <property type="term" value="F:G protein-coupled receptor activity"/>
    <property type="evidence" value="ECO:0007669"/>
    <property type="project" value="TreeGrafter"/>
</dbReference>
<dbReference type="InterPro" id="IPR022596">
    <property type="entry name" value="GPR1/2/3_C"/>
</dbReference>
<evidence type="ECO:0000259" key="7">
    <source>
        <dbReference type="PROSITE" id="PS50261"/>
    </source>
</evidence>
<evidence type="ECO:0000256" key="1">
    <source>
        <dbReference type="ARBA" id="ARBA00004141"/>
    </source>
</evidence>
<feature type="transmembrane region" description="Helical" evidence="6">
    <location>
        <begin position="21"/>
        <end position="49"/>
    </location>
</feature>
<dbReference type="EMBL" id="MU853368">
    <property type="protein sequence ID" value="KAK4107891.1"/>
    <property type="molecule type" value="Genomic_DNA"/>
</dbReference>
<reference evidence="9" key="2">
    <citation type="submission" date="2023-05" db="EMBL/GenBank/DDBJ databases">
        <authorList>
            <consortium name="Lawrence Berkeley National Laboratory"/>
            <person name="Steindorff A."/>
            <person name="Hensen N."/>
            <person name="Bonometti L."/>
            <person name="Westerberg I."/>
            <person name="Brannstrom I.O."/>
            <person name="Guillou S."/>
            <person name="Cros-Aarteil S."/>
            <person name="Calhoun S."/>
            <person name="Haridas S."/>
            <person name="Kuo A."/>
            <person name="Mondo S."/>
            <person name="Pangilinan J."/>
            <person name="Riley R."/>
            <person name="Labutti K."/>
            <person name="Andreopoulos B."/>
            <person name="Lipzen A."/>
            <person name="Chen C."/>
            <person name="Yanf M."/>
            <person name="Daum C."/>
            <person name="Ng V."/>
            <person name="Clum A."/>
            <person name="Ohm R."/>
            <person name="Martin F."/>
            <person name="Silar P."/>
            <person name="Natvig D."/>
            <person name="Lalanne C."/>
            <person name="Gautier V."/>
            <person name="Ament-Velasquez S.L."/>
            <person name="Kruys A."/>
            <person name="Hutchinson M.I."/>
            <person name="Powell A.J."/>
            <person name="Barry K."/>
            <person name="Miller A.N."/>
            <person name="Grigoriev I.V."/>
            <person name="Debuchy R."/>
            <person name="Gladieux P."/>
            <person name="Thoren M.H."/>
            <person name="Johannesson H."/>
        </authorList>
    </citation>
    <scope>NUCLEOTIDE SEQUENCE</scope>
    <source>
        <strain evidence="9">CBS 508.74</strain>
    </source>
</reference>
<feature type="transmembrane region" description="Helical" evidence="6">
    <location>
        <begin position="142"/>
        <end position="166"/>
    </location>
</feature>
<reference evidence="9" key="1">
    <citation type="journal article" date="2023" name="Mol. Phylogenet. Evol.">
        <title>Genome-scale phylogeny and comparative genomics of the fungal order Sordariales.</title>
        <authorList>
            <person name="Hensen N."/>
            <person name="Bonometti L."/>
            <person name="Westerberg I."/>
            <person name="Brannstrom I.O."/>
            <person name="Guillou S."/>
            <person name="Cros-Aarteil S."/>
            <person name="Calhoun S."/>
            <person name="Haridas S."/>
            <person name="Kuo A."/>
            <person name="Mondo S."/>
            <person name="Pangilinan J."/>
            <person name="Riley R."/>
            <person name="LaButti K."/>
            <person name="Andreopoulos B."/>
            <person name="Lipzen A."/>
            <person name="Chen C."/>
            <person name="Yan M."/>
            <person name="Daum C."/>
            <person name="Ng V."/>
            <person name="Clum A."/>
            <person name="Steindorff A."/>
            <person name="Ohm R.A."/>
            <person name="Martin F."/>
            <person name="Silar P."/>
            <person name="Natvig D.O."/>
            <person name="Lalanne C."/>
            <person name="Gautier V."/>
            <person name="Ament-Velasquez S.L."/>
            <person name="Kruys A."/>
            <person name="Hutchinson M.I."/>
            <person name="Powell A.J."/>
            <person name="Barry K."/>
            <person name="Miller A.N."/>
            <person name="Grigoriev I.V."/>
            <person name="Debuchy R."/>
            <person name="Gladieux P."/>
            <person name="Hiltunen Thoren M."/>
            <person name="Johannesson H."/>
        </authorList>
    </citation>
    <scope>NUCLEOTIDE SEQUENCE</scope>
    <source>
        <strain evidence="9">CBS 508.74</strain>
    </source>
</reference>
<dbReference type="GO" id="GO:0007166">
    <property type="term" value="P:cell surface receptor signaling pathway"/>
    <property type="evidence" value="ECO:0007669"/>
    <property type="project" value="InterPro"/>
</dbReference>